<keyword evidence="8" id="KW-0902">Two-component regulatory system</keyword>
<feature type="domain" description="Signal transduction histidine kinase subgroup 3 dimerisation and phosphoacceptor" evidence="11">
    <location>
        <begin position="197"/>
        <end position="262"/>
    </location>
</feature>
<keyword evidence="3" id="KW-0597">Phosphoprotein</keyword>
<keyword evidence="5" id="KW-0547">Nucleotide-binding</keyword>
<name>A0ABV5CLN1_9ACTN</name>
<evidence type="ECO:0000256" key="4">
    <source>
        <dbReference type="ARBA" id="ARBA00022679"/>
    </source>
</evidence>
<protein>
    <recommendedName>
        <fullName evidence="2">histidine kinase</fullName>
        <ecNumber evidence="2">2.7.13.3</ecNumber>
    </recommendedName>
</protein>
<dbReference type="InterPro" id="IPR050482">
    <property type="entry name" value="Sensor_HK_TwoCompSys"/>
</dbReference>
<feature type="transmembrane region" description="Helical" evidence="9">
    <location>
        <begin position="97"/>
        <end position="114"/>
    </location>
</feature>
<dbReference type="SUPFAM" id="SSF55874">
    <property type="entry name" value="ATPase domain of HSP90 chaperone/DNA topoisomerase II/histidine kinase"/>
    <property type="match status" value="1"/>
</dbReference>
<evidence type="ECO:0000256" key="3">
    <source>
        <dbReference type="ARBA" id="ARBA00022553"/>
    </source>
</evidence>
<keyword evidence="4" id="KW-0808">Transferase</keyword>
<evidence type="ECO:0000256" key="8">
    <source>
        <dbReference type="ARBA" id="ARBA00023012"/>
    </source>
</evidence>
<feature type="transmembrane region" description="Helical" evidence="9">
    <location>
        <begin position="20"/>
        <end position="39"/>
    </location>
</feature>
<keyword evidence="13" id="KW-1185">Reference proteome</keyword>
<comment type="caution">
    <text evidence="12">The sequence shown here is derived from an EMBL/GenBank/DDBJ whole genome shotgun (WGS) entry which is preliminary data.</text>
</comment>
<evidence type="ECO:0000256" key="7">
    <source>
        <dbReference type="ARBA" id="ARBA00022840"/>
    </source>
</evidence>
<evidence type="ECO:0000256" key="2">
    <source>
        <dbReference type="ARBA" id="ARBA00012438"/>
    </source>
</evidence>
<dbReference type="RefSeq" id="WP_375733580.1">
    <property type="nucleotide sequence ID" value="NZ_JBCGDC010000014.1"/>
</dbReference>
<evidence type="ECO:0000256" key="1">
    <source>
        <dbReference type="ARBA" id="ARBA00000085"/>
    </source>
</evidence>
<organism evidence="12 13">
    <name type="scientific">Polymorphospora lycopeni</name>
    <dbReference type="NCBI Taxonomy" id="3140240"/>
    <lineage>
        <taxon>Bacteria</taxon>
        <taxon>Bacillati</taxon>
        <taxon>Actinomycetota</taxon>
        <taxon>Actinomycetes</taxon>
        <taxon>Micromonosporales</taxon>
        <taxon>Micromonosporaceae</taxon>
        <taxon>Polymorphospora</taxon>
    </lineage>
</organism>
<comment type="catalytic activity">
    <reaction evidence="1">
        <text>ATP + protein L-histidine = ADP + protein N-phospho-L-histidine.</text>
        <dbReference type="EC" id="2.7.13.3"/>
    </reaction>
</comment>
<feature type="domain" description="Histidine kinase/HSP90-like ATPase" evidence="10">
    <location>
        <begin position="311"/>
        <end position="402"/>
    </location>
</feature>
<keyword evidence="9" id="KW-0472">Membrane</keyword>
<keyword evidence="9" id="KW-0812">Transmembrane</keyword>
<dbReference type="InterPro" id="IPR036890">
    <property type="entry name" value="HATPase_C_sf"/>
</dbReference>
<dbReference type="Pfam" id="PF07730">
    <property type="entry name" value="HisKA_3"/>
    <property type="match status" value="1"/>
</dbReference>
<dbReference type="InterPro" id="IPR003594">
    <property type="entry name" value="HATPase_dom"/>
</dbReference>
<dbReference type="CDD" id="cd16917">
    <property type="entry name" value="HATPase_UhpB-NarQ-NarX-like"/>
    <property type="match status" value="1"/>
</dbReference>
<evidence type="ECO:0000256" key="9">
    <source>
        <dbReference type="SAM" id="Phobius"/>
    </source>
</evidence>
<dbReference type="Gene3D" id="1.20.5.1930">
    <property type="match status" value="1"/>
</dbReference>
<keyword evidence="7" id="KW-0067">ATP-binding</keyword>
<dbReference type="EMBL" id="JBCGDC010000014">
    <property type="protein sequence ID" value="MFB6392903.1"/>
    <property type="molecule type" value="Genomic_DNA"/>
</dbReference>
<feature type="transmembrane region" description="Helical" evidence="9">
    <location>
        <begin position="150"/>
        <end position="168"/>
    </location>
</feature>
<proteinExistence type="predicted"/>
<evidence type="ECO:0000313" key="13">
    <source>
        <dbReference type="Proteomes" id="UP001582793"/>
    </source>
</evidence>
<sequence length="413" mass="44200">METRLWAPVRPAEPLGPWSWLVAGALAIVLMAVNIPVAAEIYEVPLVVAFGAGIAQGVALPLTLWWPVQATAVQFAGVTALAVMLSFDAGPTWPLTIPGLIALIAHVALVGLFHEWRAAATAWWASVLLCVLLVVLDLRAGHTFAEAEPLLVIYATNSALITLGAIAFRQRAVIRRQLVDARRDVALEQAQRAVVEERTRIARELHDVVAHSMSVIHMQATSAAYRIKNIDDESRDEFAQIAAGARGALREMRQLLAVLRDEDAAVDLRPVPNLDRLDELAESVRRGGVPVDLWVSDAVRATAVSDAIALAAYRIVQESLSNVVRHAAGAPTVVRVDLEPGDVLAVVVTNDAPTGPTGPPEEVGRAGHGLHGMRERVRLVGGTLETAPLADGGYRVAARLPIRWDQAADGSNG</sequence>
<evidence type="ECO:0000259" key="10">
    <source>
        <dbReference type="Pfam" id="PF02518"/>
    </source>
</evidence>
<evidence type="ECO:0000256" key="6">
    <source>
        <dbReference type="ARBA" id="ARBA00022777"/>
    </source>
</evidence>
<keyword evidence="9" id="KW-1133">Transmembrane helix</keyword>
<dbReference type="Proteomes" id="UP001582793">
    <property type="component" value="Unassembled WGS sequence"/>
</dbReference>
<dbReference type="PANTHER" id="PTHR24421">
    <property type="entry name" value="NITRATE/NITRITE SENSOR PROTEIN NARX-RELATED"/>
    <property type="match status" value="1"/>
</dbReference>
<feature type="transmembrane region" description="Helical" evidence="9">
    <location>
        <begin position="46"/>
        <end position="66"/>
    </location>
</feature>
<feature type="transmembrane region" description="Helical" evidence="9">
    <location>
        <begin position="120"/>
        <end position="138"/>
    </location>
</feature>
<dbReference type="InterPro" id="IPR011712">
    <property type="entry name" value="Sig_transdc_His_kin_sub3_dim/P"/>
</dbReference>
<reference evidence="12 13" key="1">
    <citation type="submission" date="2024-04" db="EMBL/GenBank/DDBJ databases">
        <title>Polymorphospora sp. isolated from Baiyangdian Lake in Xiong'an New Area.</title>
        <authorList>
            <person name="Zhang X."/>
            <person name="Liu J."/>
        </authorList>
    </citation>
    <scope>NUCLEOTIDE SEQUENCE [LARGE SCALE GENOMIC DNA]</scope>
    <source>
        <strain evidence="12 13">2-325</strain>
    </source>
</reference>
<evidence type="ECO:0000256" key="5">
    <source>
        <dbReference type="ARBA" id="ARBA00022741"/>
    </source>
</evidence>
<dbReference type="Gene3D" id="3.30.565.10">
    <property type="entry name" value="Histidine kinase-like ATPase, C-terminal domain"/>
    <property type="match status" value="1"/>
</dbReference>
<gene>
    <name evidence="12" type="ORF">AAFH96_07235</name>
</gene>
<dbReference type="GO" id="GO:0016301">
    <property type="term" value="F:kinase activity"/>
    <property type="evidence" value="ECO:0007669"/>
    <property type="project" value="UniProtKB-KW"/>
</dbReference>
<dbReference type="Pfam" id="PF02518">
    <property type="entry name" value="HATPase_c"/>
    <property type="match status" value="1"/>
</dbReference>
<keyword evidence="6 12" id="KW-0418">Kinase</keyword>
<dbReference type="PANTHER" id="PTHR24421:SF10">
    <property type="entry name" value="NITRATE_NITRITE SENSOR PROTEIN NARQ"/>
    <property type="match status" value="1"/>
</dbReference>
<accession>A0ABV5CLN1</accession>
<dbReference type="EC" id="2.7.13.3" evidence="2"/>
<evidence type="ECO:0000313" key="12">
    <source>
        <dbReference type="EMBL" id="MFB6392903.1"/>
    </source>
</evidence>
<evidence type="ECO:0000259" key="11">
    <source>
        <dbReference type="Pfam" id="PF07730"/>
    </source>
</evidence>